<dbReference type="AlphaFoldDB" id="A0A371PN34"/>
<organism evidence="1 2">
    <name type="scientific">Paenibacillus paeoniae</name>
    <dbReference type="NCBI Taxonomy" id="2292705"/>
    <lineage>
        <taxon>Bacteria</taxon>
        <taxon>Bacillati</taxon>
        <taxon>Bacillota</taxon>
        <taxon>Bacilli</taxon>
        <taxon>Bacillales</taxon>
        <taxon>Paenibacillaceae</taxon>
        <taxon>Paenibacillus</taxon>
    </lineage>
</organism>
<reference evidence="1 2" key="1">
    <citation type="submission" date="2018-08" db="EMBL/GenBank/DDBJ databases">
        <title>Paenibacillus sp. M4BSY-1, whole genome shotgun sequence.</title>
        <authorList>
            <person name="Tuo L."/>
        </authorList>
    </citation>
    <scope>NUCLEOTIDE SEQUENCE [LARGE SCALE GENOMIC DNA]</scope>
    <source>
        <strain evidence="1 2">M4BSY-1</strain>
    </source>
</reference>
<accession>A0A371PN34</accession>
<gene>
    <name evidence="1" type="ORF">DX130_11680</name>
</gene>
<dbReference type="RefSeq" id="WP_116045352.1">
    <property type="nucleotide sequence ID" value="NZ_QUBQ01000001.1"/>
</dbReference>
<dbReference type="Proteomes" id="UP000261905">
    <property type="component" value="Unassembled WGS sequence"/>
</dbReference>
<sequence length="213" mass="24549">MQYIVAEEGSPLITGLAKMIEEDRCTLRWIWPAGVEAVYISQRLMDDGIVWEEEETGSLRLYTKSEYKANNGYICRLDRARMYRFTIYILIERDEGAALLEQQDRENRIELSANRAKIYYSVSEKTGLFRKNKSIQIQVRTEVALDSDVLCYVKKQGGFPANREDGLMYPFVAAFSAGRNVLPSIEVDKGDRIRLFLADVRRHGQLYELIATT</sequence>
<name>A0A371PN34_9BACL</name>
<proteinExistence type="predicted"/>
<evidence type="ECO:0000313" key="2">
    <source>
        <dbReference type="Proteomes" id="UP000261905"/>
    </source>
</evidence>
<comment type="caution">
    <text evidence="1">The sequence shown here is derived from an EMBL/GenBank/DDBJ whole genome shotgun (WGS) entry which is preliminary data.</text>
</comment>
<dbReference type="OrthoDB" id="2912988at2"/>
<keyword evidence="2" id="KW-1185">Reference proteome</keyword>
<dbReference type="EMBL" id="QUBQ01000001">
    <property type="protein sequence ID" value="REK77620.1"/>
    <property type="molecule type" value="Genomic_DNA"/>
</dbReference>
<evidence type="ECO:0000313" key="1">
    <source>
        <dbReference type="EMBL" id="REK77620.1"/>
    </source>
</evidence>
<protein>
    <submittedName>
        <fullName evidence="1">Beta-mannanase</fullName>
    </submittedName>
</protein>